<accession>A0A3N2B9C4</accession>
<keyword evidence="2" id="KW-0489">Methyltransferase</keyword>
<evidence type="ECO:0000313" key="3">
    <source>
        <dbReference type="Proteomes" id="UP000280668"/>
    </source>
</evidence>
<comment type="caution">
    <text evidence="2">The sequence shown here is derived from an EMBL/GenBank/DDBJ whole genome shotgun (WGS) entry which is preliminary data.</text>
</comment>
<dbReference type="CDD" id="cd03311">
    <property type="entry name" value="CIMS_C_terminal_like"/>
    <property type="match status" value="1"/>
</dbReference>
<protein>
    <submittedName>
        <fullName evidence="2">5-methyltetrahydropteroyltriglutamate--homocysteine methyltransferase</fullName>
    </submittedName>
</protein>
<evidence type="ECO:0000313" key="2">
    <source>
        <dbReference type="EMBL" id="ROR71873.1"/>
    </source>
</evidence>
<dbReference type="GO" id="GO:0032259">
    <property type="term" value="P:methylation"/>
    <property type="evidence" value="ECO:0007669"/>
    <property type="project" value="UniProtKB-KW"/>
</dbReference>
<dbReference type="AlphaFoldDB" id="A0A3N2B9C4"/>
<gene>
    <name evidence="2" type="ORF">EDD31_0211</name>
</gene>
<dbReference type="Proteomes" id="UP000280668">
    <property type="component" value="Unassembled WGS sequence"/>
</dbReference>
<dbReference type="RefSeq" id="WP_123302529.1">
    <property type="nucleotide sequence ID" value="NZ_RKHK01000001.1"/>
</dbReference>
<keyword evidence="2" id="KW-0808">Transferase</keyword>
<dbReference type="EMBL" id="RKHK01000001">
    <property type="protein sequence ID" value="ROR71873.1"/>
    <property type="molecule type" value="Genomic_DNA"/>
</dbReference>
<sequence length="411" mass="45396">MSTPTGQAGRIPATHAGSLPRTPELLAANAAREFAEDGFTLQRTPEFERLLSAAVRDVVARQKAHGITIPGDGEYGHAMSSAVDYGAWWSYIFQRVTGLEITGEDLFTQPNLESSPGNIRLTSFPNRRDWVRFREVYQDPESGISTGKTATPFPATTGELRYTGHEATRIDVENLRAALDAEGLETGFITSLSPGTAARVSDRHYGNDAAHLRAWAEVLREEYRLIVDAGLIVQIDDPSIAENWDQITPEPSIEDYRAFTQARIDALNYALEGLPEEQIRFHLCWGSWHGPHTTDIEFTHIVDLMLQINAKYYSFEAANTRHEHEYTVWDDVALPAGKVIVPGVVSHATNVVEHPELVAQRIERFAERVGKENVIASTDCGLGGRIHPQIAAAKLDTLGEGARLASTRLFG</sequence>
<evidence type="ECO:0000259" key="1">
    <source>
        <dbReference type="Pfam" id="PF01717"/>
    </source>
</evidence>
<proteinExistence type="predicted"/>
<dbReference type="GO" id="GO:0009086">
    <property type="term" value="P:methionine biosynthetic process"/>
    <property type="evidence" value="ECO:0007669"/>
    <property type="project" value="InterPro"/>
</dbReference>
<dbReference type="InterPro" id="IPR002629">
    <property type="entry name" value="Met_Synth_C/arc"/>
</dbReference>
<dbReference type="InterPro" id="IPR038071">
    <property type="entry name" value="UROD/MetE-like_sf"/>
</dbReference>
<dbReference type="Pfam" id="PF01717">
    <property type="entry name" value="Meth_synt_2"/>
    <property type="match status" value="1"/>
</dbReference>
<keyword evidence="3" id="KW-1185">Reference proteome</keyword>
<name>A0A3N2B9C4_9MICO</name>
<organism evidence="2 3">
    <name type="scientific">Bogoriella caseilytica</name>
    <dbReference type="NCBI Taxonomy" id="56055"/>
    <lineage>
        <taxon>Bacteria</taxon>
        <taxon>Bacillati</taxon>
        <taxon>Actinomycetota</taxon>
        <taxon>Actinomycetes</taxon>
        <taxon>Micrococcales</taxon>
        <taxon>Bogoriellaceae</taxon>
        <taxon>Bogoriella</taxon>
    </lineage>
</organism>
<reference evidence="2 3" key="1">
    <citation type="submission" date="2018-11" db="EMBL/GenBank/DDBJ databases">
        <title>Sequencing the genomes of 1000 actinobacteria strains.</title>
        <authorList>
            <person name="Klenk H.-P."/>
        </authorList>
    </citation>
    <scope>NUCLEOTIDE SEQUENCE [LARGE SCALE GENOMIC DNA]</scope>
    <source>
        <strain evidence="2 3">DSM 11294</strain>
    </source>
</reference>
<dbReference type="GO" id="GO:0003871">
    <property type="term" value="F:5-methyltetrahydropteroyltriglutamate-homocysteine S-methyltransferase activity"/>
    <property type="evidence" value="ECO:0007669"/>
    <property type="project" value="InterPro"/>
</dbReference>
<dbReference type="OrthoDB" id="244285at2"/>
<dbReference type="PANTHER" id="PTHR43844:SF2">
    <property type="entry name" value="SYNTHASE, VITAMIN-B12 INDEPENDENT, PUTATIVE (AFU_ORTHOLOGUE AFUA_3G12060)-RELATED"/>
    <property type="match status" value="1"/>
</dbReference>
<dbReference type="SUPFAM" id="SSF51726">
    <property type="entry name" value="UROD/MetE-like"/>
    <property type="match status" value="1"/>
</dbReference>
<dbReference type="GO" id="GO:0008270">
    <property type="term" value="F:zinc ion binding"/>
    <property type="evidence" value="ECO:0007669"/>
    <property type="project" value="InterPro"/>
</dbReference>
<dbReference type="PANTHER" id="PTHR43844">
    <property type="entry name" value="METHIONINE SYNTHASE"/>
    <property type="match status" value="1"/>
</dbReference>
<dbReference type="Gene3D" id="3.20.20.210">
    <property type="match status" value="1"/>
</dbReference>
<feature type="domain" description="Cobalamin-independent methionine synthase MetE C-terminal/archaeal" evidence="1">
    <location>
        <begin position="182"/>
        <end position="389"/>
    </location>
</feature>